<organism evidence="1">
    <name type="scientific">Arundo donax</name>
    <name type="common">Giant reed</name>
    <name type="synonym">Donax arundinaceus</name>
    <dbReference type="NCBI Taxonomy" id="35708"/>
    <lineage>
        <taxon>Eukaryota</taxon>
        <taxon>Viridiplantae</taxon>
        <taxon>Streptophyta</taxon>
        <taxon>Embryophyta</taxon>
        <taxon>Tracheophyta</taxon>
        <taxon>Spermatophyta</taxon>
        <taxon>Magnoliopsida</taxon>
        <taxon>Liliopsida</taxon>
        <taxon>Poales</taxon>
        <taxon>Poaceae</taxon>
        <taxon>PACMAD clade</taxon>
        <taxon>Arundinoideae</taxon>
        <taxon>Arundineae</taxon>
        <taxon>Arundo</taxon>
    </lineage>
</organism>
<sequence length="50" mass="5600">MSMSLRKYAVCIAPNILLTAFECSTNRHLGGFCAMLLMWIARMASLLCFV</sequence>
<name>A0A0A8XN79_ARUDO</name>
<proteinExistence type="predicted"/>
<accession>A0A0A8XN79</accession>
<dbReference type="AlphaFoldDB" id="A0A0A8XN79"/>
<reference evidence="1" key="1">
    <citation type="submission" date="2014-09" db="EMBL/GenBank/DDBJ databases">
        <authorList>
            <person name="Magalhaes I.L.F."/>
            <person name="Oliveira U."/>
            <person name="Santos F.R."/>
            <person name="Vidigal T.H.D.A."/>
            <person name="Brescovit A.D."/>
            <person name="Santos A.J."/>
        </authorList>
    </citation>
    <scope>NUCLEOTIDE SEQUENCE</scope>
    <source>
        <tissue evidence="1">Shoot tissue taken approximately 20 cm above the soil surface</tissue>
    </source>
</reference>
<reference evidence="1" key="2">
    <citation type="journal article" date="2015" name="Data Brief">
        <title>Shoot transcriptome of the giant reed, Arundo donax.</title>
        <authorList>
            <person name="Barrero R.A."/>
            <person name="Guerrero F.D."/>
            <person name="Moolhuijzen P."/>
            <person name="Goolsby J.A."/>
            <person name="Tidwell J."/>
            <person name="Bellgard S.E."/>
            <person name="Bellgard M.I."/>
        </authorList>
    </citation>
    <scope>NUCLEOTIDE SEQUENCE</scope>
    <source>
        <tissue evidence="1">Shoot tissue taken approximately 20 cm above the soil surface</tissue>
    </source>
</reference>
<evidence type="ECO:0000313" key="1">
    <source>
        <dbReference type="EMBL" id="JAD14621.1"/>
    </source>
</evidence>
<protein>
    <submittedName>
        <fullName evidence="1">Uncharacterized protein</fullName>
    </submittedName>
</protein>
<dbReference type="EMBL" id="GBRH01283274">
    <property type="protein sequence ID" value="JAD14621.1"/>
    <property type="molecule type" value="Transcribed_RNA"/>
</dbReference>